<keyword evidence="2" id="KW-0539">Nucleus</keyword>
<keyword evidence="6" id="KW-1185">Reference proteome</keyword>
<dbReference type="SUPFAM" id="SSF57701">
    <property type="entry name" value="Zn2/Cys6 DNA-binding domain"/>
    <property type="match status" value="1"/>
</dbReference>
<evidence type="ECO:0000256" key="2">
    <source>
        <dbReference type="ARBA" id="ARBA00023242"/>
    </source>
</evidence>
<dbReference type="AlphaFoldDB" id="A0A6A6T0N5"/>
<dbReference type="GO" id="GO:0045944">
    <property type="term" value="P:positive regulation of transcription by RNA polymerase II"/>
    <property type="evidence" value="ECO:0007669"/>
    <property type="project" value="TreeGrafter"/>
</dbReference>
<dbReference type="InterPro" id="IPR001138">
    <property type="entry name" value="Zn2Cys6_DnaBD"/>
</dbReference>
<feature type="compositionally biased region" description="Polar residues" evidence="3">
    <location>
        <begin position="573"/>
        <end position="587"/>
    </location>
</feature>
<accession>A0A6A6T0N5</accession>
<feature type="compositionally biased region" description="Polar residues" evidence="3">
    <location>
        <begin position="641"/>
        <end position="653"/>
    </location>
</feature>
<dbReference type="GO" id="GO:0003677">
    <property type="term" value="F:DNA binding"/>
    <property type="evidence" value="ECO:0007669"/>
    <property type="project" value="InterPro"/>
</dbReference>
<dbReference type="CDD" id="cd00067">
    <property type="entry name" value="GAL4"/>
    <property type="match status" value="1"/>
</dbReference>
<evidence type="ECO:0000256" key="1">
    <source>
        <dbReference type="ARBA" id="ARBA00022723"/>
    </source>
</evidence>
<dbReference type="GO" id="GO:0006351">
    <property type="term" value="P:DNA-templated transcription"/>
    <property type="evidence" value="ECO:0007669"/>
    <property type="project" value="InterPro"/>
</dbReference>
<feature type="region of interest" description="Disordered" evidence="3">
    <location>
        <begin position="573"/>
        <end position="654"/>
    </location>
</feature>
<feature type="compositionally biased region" description="Polar residues" evidence="3">
    <location>
        <begin position="170"/>
        <end position="203"/>
    </location>
</feature>
<dbReference type="PANTHER" id="PTHR47655">
    <property type="entry name" value="QUINIC ACID UTILIZATION ACTIVATOR"/>
    <property type="match status" value="1"/>
</dbReference>
<dbReference type="CDD" id="cd12148">
    <property type="entry name" value="fungal_TF_MHR"/>
    <property type="match status" value="1"/>
</dbReference>
<dbReference type="PROSITE" id="PS00463">
    <property type="entry name" value="ZN2_CY6_FUNGAL_1"/>
    <property type="match status" value="1"/>
</dbReference>
<dbReference type="Pfam" id="PF00172">
    <property type="entry name" value="Zn_clus"/>
    <property type="match status" value="1"/>
</dbReference>
<dbReference type="PANTHER" id="PTHR47655:SF2">
    <property type="entry name" value="QUINIC ACID UTILIZATION ACTIVATOR"/>
    <property type="match status" value="1"/>
</dbReference>
<dbReference type="OrthoDB" id="3364175at2759"/>
<feature type="region of interest" description="Disordered" evidence="3">
    <location>
        <begin position="139"/>
        <end position="203"/>
    </location>
</feature>
<feature type="region of interest" description="Disordered" evidence="3">
    <location>
        <begin position="1"/>
        <end position="26"/>
    </location>
</feature>
<protein>
    <recommendedName>
        <fullName evidence="4">Zn(2)-C6 fungal-type domain-containing protein</fullName>
    </recommendedName>
</protein>
<dbReference type="InterPro" id="IPR036864">
    <property type="entry name" value="Zn2-C6_fun-type_DNA-bd_sf"/>
</dbReference>
<sequence>MPTQSQANKRRTDASVSGNSNASGKRSRVSRACDQCRTAREKCDGQAVCSTCSASRRACTYTASPKKRGIQPGYIRTLELALTWVFNNSEAETLLNKKLAQEGLSSILLGKDTKESNKLHKSWRKSKFCRDIDKLLSGENIGEDDSRSPESDDPDTETEDTIHQDLLEPTLSNSLIPPTQFAPRTNNVKVSNPSLHGTHGTHGTQMISLPMKRWRLFDIYFAYTHCWFPICEKHDVLKLSYSYPEEGLALSARMSDSGEHAELWSLLALASLQDKTGQSQPSSRRDQSDTTNPAHVYDIARSLIPLETNSFEVGHVKALLLLALVNMSQSAYGAAWLMVSHATRIIVLMEGKQSSYVSRFRHTFAGCYILDNLISLHLRVRPYLQTVDLERVGKVYEDGLEEWQPWTGCLNTSGVEPNRTPVLSLSTFNCLVEVVGMLSLTAVVDNSRNVLQEVIGRIELWKASLPSTFNHIRSEHVSIPSAPPALLLQTVYSCCSLIVYSSKAWAHRTLEILETFRNIVGLIAMPPTISNLLNIIENNRVFSVLDDVSRSRLQEFRSQLRAEWRDPAWNASASATNESPAIHSQASIADPRSTHSGRSHGLSMPSPDSIQLSYNTPTGRSSNAKTTSSLLDDLLPDMNPASVNNRPTSTGLSNARPLNAPSFDTHFNPPVFEPPNSTASRDIESFFDELASLDGAEGLGTQPQFMQNLGFAPDANISDLFASDFGQQYNPLVSPYVQQGGANAAELPNHYFDQT</sequence>
<feature type="compositionally biased region" description="Polar residues" evidence="3">
    <location>
        <begin position="606"/>
        <end position="625"/>
    </location>
</feature>
<evidence type="ECO:0000313" key="6">
    <source>
        <dbReference type="Proteomes" id="UP000799324"/>
    </source>
</evidence>
<dbReference type="InterPro" id="IPR052783">
    <property type="entry name" value="Metabolic/Drug-Res_Regulator"/>
</dbReference>
<proteinExistence type="predicted"/>
<feature type="domain" description="Zn(2)-C6 fungal-type" evidence="4">
    <location>
        <begin position="32"/>
        <end position="61"/>
    </location>
</feature>
<dbReference type="EMBL" id="MU004384">
    <property type="protein sequence ID" value="KAF2653282.1"/>
    <property type="molecule type" value="Genomic_DNA"/>
</dbReference>
<feature type="compositionally biased region" description="Polar residues" evidence="3">
    <location>
        <begin position="14"/>
        <end position="24"/>
    </location>
</feature>
<dbReference type="Proteomes" id="UP000799324">
    <property type="component" value="Unassembled WGS sequence"/>
</dbReference>
<dbReference type="InterPro" id="IPR007219">
    <property type="entry name" value="XnlR_reg_dom"/>
</dbReference>
<keyword evidence="1" id="KW-0479">Metal-binding</keyword>
<dbReference type="PROSITE" id="PS50048">
    <property type="entry name" value="ZN2_CY6_FUNGAL_2"/>
    <property type="match status" value="1"/>
</dbReference>
<evidence type="ECO:0000313" key="5">
    <source>
        <dbReference type="EMBL" id="KAF2653282.1"/>
    </source>
</evidence>
<evidence type="ECO:0000259" key="4">
    <source>
        <dbReference type="PROSITE" id="PS50048"/>
    </source>
</evidence>
<gene>
    <name evidence="5" type="ORF">K491DRAFT_522971</name>
</gene>
<dbReference type="GO" id="GO:0000981">
    <property type="term" value="F:DNA-binding transcription factor activity, RNA polymerase II-specific"/>
    <property type="evidence" value="ECO:0007669"/>
    <property type="project" value="InterPro"/>
</dbReference>
<reference evidence="5" key="1">
    <citation type="journal article" date="2020" name="Stud. Mycol.">
        <title>101 Dothideomycetes genomes: a test case for predicting lifestyles and emergence of pathogens.</title>
        <authorList>
            <person name="Haridas S."/>
            <person name="Albert R."/>
            <person name="Binder M."/>
            <person name="Bloem J."/>
            <person name="Labutti K."/>
            <person name="Salamov A."/>
            <person name="Andreopoulos B."/>
            <person name="Baker S."/>
            <person name="Barry K."/>
            <person name="Bills G."/>
            <person name="Bluhm B."/>
            <person name="Cannon C."/>
            <person name="Castanera R."/>
            <person name="Culley D."/>
            <person name="Daum C."/>
            <person name="Ezra D."/>
            <person name="Gonzalez J."/>
            <person name="Henrissat B."/>
            <person name="Kuo A."/>
            <person name="Liang C."/>
            <person name="Lipzen A."/>
            <person name="Lutzoni F."/>
            <person name="Magnuson J."/>
            <person name="Mondo S."/>
            <person name="Nolan M."/>
            <person name="Ohm R."/>
            <person name="Pangilinan J."/>
            <person name="Park H.-J."/>
            <person name="Ramirez L."/>
            <person name="Alfaro M."/>
            <person name="Sun H."/>
            <person name="Tritt A."/>
            <person name="Yoshinaga Y."/>
            <person name="Zwiers L.-H."/>
            <person name="Turgeon B."/>
            <person name="Goodwin S."/>
            <person name="Spatafora J."/>
            <person name="Crous P."/>
            <person name="Grigoriev I."/>
        </authorList>
    </citation>
    <scope>NUCLEOTIDE SEQUENCE</scope>
    <source>
        <strain evidence="5">CBS 122681</strain>
    </source>
</reference>
<dbReference type="SMART" id="SM00066">
    <property type="entry name" value="GAL4"/>
    <property type="match status" value="1"/>
</dbReference>
<dbReference type="Gene3D" id="4.10.240.10">
    <property type="entry name" value="Zn(2)-C6 fungal-type DNA-binding domain"/>
    <property type="match status" value="1"/>
</dbReference>
<name>A0A6A6T0N5_9PLEO</name>
<evidence type="ECO:0000256" key="3">
    <source>
        <dbReference type="SAM" id="MobiDB-lite"/>
    </source>
</evidence>
<dbReference type="Pfam" id="PF04082">
    <property type="entry name" value="Fungal_trans"/>
    <property type="match status" value="1"/>
</dbReference>
<organism evidence="5 6">
    <name type="scientific">Lophiostoma macrostomum CBS 122681</name>
    <dbReference type="NCBI Taxonomy" id="1314788"/>
    <lineage>
        <taxon>Eukaryota</taxon>
        <taxon>Fungi</taxon>
        <taxon>Dikarya</taxon>
        <taxon>Ascomycota</taxon>
        <taxon>Pezizomycotina</taxon>
        <taxon>Dothideomycetes</taxon>
        <taxon>Pleosporomycetidae</taxon>
        <taxon>Pleosporales</taxon>
        <taxon>Lophiostomataceae</taxon>
        <taxon>Lophiostoma</taxon>
    </lineage>
</organism>
<dbReference type="GO" id="GO:0008270">
    <property type="term" value="F:zinc ion binding"/>
    <property type="evidence" value="ECO:0007669"/>
    <property type="project" value="InterPro"/>
</dbReference>